<dbReference type="SUPFAM" id="SSF48371">
    <property type="entry name" value="ARM repeat"/>
    <property type="match status" value="1"/>
</dbReference>
<comment type="caution">
    <text evidence="3">The sequence shown here is derived from an EMBL/GenBank/DDBJ whole genome shotgun (WGS) entry which is preliminary data.</text>
</comment>
<evidence type="ECO:0000259" key="2">
    <source>
        <dbReference type="SMART" id="SM01140"/>
    </source>
</evidence>
<dbReference type="GeneID" id="63719635"/>
<dbReference type="RefSeq" id="XP_040654383.1">
    <property type="nucleotide sequence ID" value="XM_040804279.1"/>
</dbReference>
<feature type="region of interest" description="Disordered" evidence="1">
    <location>
        <begin position="89"/>
        <end position="159"/>
    </location>
</feature>
<dbReference type="Proteomes" id="UP000076580">
    <property type="component" value="Chromosome 03"/>
</dbReference>
<dbReference type="Gene3D" id="1.25.10.10">
    <property type="entry name" value="Leucine-rich Repeat Variant"/>
    <property type="match status" value="1"/>
</dbReference>
<dbReference type="EMBL" id="LAYC01000003">
    <property type="protein sequence ID" value="KYK55031.1"/>
    <property type="molecule type" value="Genomic_DNA"/>
</dbReference>
<dbReference type="GO" id="GO:0030036">
    <property type="term" value="P:actin cytoskeleton organization"/>
    <property type="evidence" value="ECO:0007669"/>
    <property type="project" value="InterPro"/>
</dbReference>
<feature type="compositionally biased region" description="Low complexity" evidence="1">
    <location>
        <begin position="426"/>
        <end position="436"/>
    </location>
</feature>
<feature type="domain" description="Formin GTPase-binding" evidence="2">
    <location>
        <begin position="298"/>
        <end position="578"/>
    </location>
</feature>
<dbReference type="InterPro" id="IPR010473">
    <property type="entry name" value="GTPase-bd"/>
</dbReference>
<feature type="region of interest" description="Disordered" evidence="1">
    <location>
        <begin position="778"/>
        <end position="826"/>
    </location>
</feature>
<feature type="compositionally biased region" description="Basic and acidic residues" evidence="1">
    <location>
        <begin position="798"/>
        <end position="810"/>
    </location>
</feature>
<organism evidence="3 4">
    <name type="scientific">Drechmeria coniospora</name>
    <name type="common">Nematophagous fungus</name>
    <name type="synonym">Meria coniospora</name>
    <dbReference type="NCBI Taxonomy" id="98403"/>
    <lineage>
        <taxon>Eukaryota</taxon>
        <taxon>Fungi</taxon>
        <taxon>Dikarya</taxon>
        <taxon>Ascomycota</taxon>
        <taxon>Pezizomycotina</taxon>
        <taxon>Sordariomycetes</taxon>
        <taxon>Hypocreomycetidae</taxon>
        <taxon>Hypocreales</taxon>
        <taxon>Ophiocordycipitaceae</taxon>
        <taxon>Drechmeria</taxon>
    </lineage>
</organism>
<dbReference type="GO" id="GO:0031267">
    <property type="term" value="F:small GTPase binding"/>
    <property type="evidence" value="ECO:0007669"/>
    <property type="project" value="InterPro"/>
</dbReference>
<dbReference type="STRING" id="98403.A0A151GD81"/>
<dbReference type="AlphaFoldDB" id="A0A151GD81"/>
<proteinExistence type="predicted"/>
<feature type="compositionally biased region" description="Basic and acidic residues" evidence="1">
    <location>
        <begin position="177"/>
        <end position="190"/>
    </location>
</feature>
<name>A0A151GD81_DRECN</name>
<dbReference type="GO" id="GO:0003779">
    <property type="term" value="F:actin binding"/>
    <property type="evidence" value="ECO:0007669"/>
    <property type="project" value="InterPro"/>
</dbReference>
<accession>A0A151GD81</accession>
<protein>
    <recommendedName>
        <fullName evidence="2">Formin GTPase-binding domain-containing protein</fullName>
    </recommendedName>
</protein>
<feature type="compositionally biased region" description="Basic and acidic residues" evidence="1">
    <location>
        <begin position="132"/>
        <end position="144"/>
    </location>
</feature>
<dbReference type="SMART" id="SM01140">
    <property type="entry name" value="Drf_GBD"/>
    <property type="match status" value="1"/>
</dbReference>
<dbReference type="InterPro" id="IPR051661">
    <property type="entry name" value="Actin_filament_regulator"/>
</dbReference>
<dbReference type="PANTHER" id="PTHR47102">
    <property type="entry name" value="PROTEIN BNI1"/>
    <property type="match status" value="1"/>
</dbReference>
<evidence type="ECO:0000313" key="3">
    <source>
        <dbReference type="EMBL" id="KYK55031.1"/>
    </source>
</evidence>
<dbReference type="InterPro" id="IPR011989">
    <property type="entry name" value="ARM-like"/>
</dbReference>
<sequence length="826" mass="92283">MHRRIRTFPTVPNTSWDEYRTCMYAYGVQYYSITATTQEAKASGLMSFLNLRQVPSEKDVPSSPLTRPTSVRFGARDDMAIRNFAKNNPGALGELQQNQQEPAPRSPQKSREDQADAPAPKYTWGNVSLKPIGDRSAKSRESSPKKCKKAKSGTNLVGLLTRPKSLKNLYRLATDDEIRSSRDKENRAPRDSTGAADLPPPIFAQFTSDTASRQQQRECTSVDLGGRRAMNGRPTSLYVPRVHTDPKAAAASRQASITEKSSSQMLRGGDVFAAFGNLTRGRPKSTACSPTTEKFPELVMDPEELEKQLEELLDRRNIPENQRYKMRNLNSTIKLEFIRQDQAEMQAAKVERSETVGSDKSMDGPAATPTHSDCDEEKPKRSRGRSFTFARGKKESRSPSKKPKGEGTLGRHFRSKSTDSIAAGRPTSSYSSSPGTSLLSKIKLHQGPGDYVAYLRKVRKPELVEVGKLHKLRLLLRNETVAWIEDFIQQGGMQEIVELLHRIMEVEWREEHEDALLHENLLCLKALSTTARAMEYLHSVQADLFGKLVHMLFDPDRKGPSEFTTRNIITSVLLAYVESAAPAERVIRARSVLGHLRDRQPKDDERPVPFVLEMRQERPYRMWCKEVVSVTKEVFWIFLHNLNVVALPSDKGAKGSKGFEGGAPQDGGPEEPYAYMQRHFPPERPPVPAAPYVGGVEWDATNYLASHLDLMNAILACSPTTEQRNALRAEFRISGWERCLGGSLRLCKEKFYGSVHAALRTWVAAGAEDGWNVKDVQFGPSPEVRGSPKKAAASGQRKKSDDAPKLDIPKLDFGLPQPQGAQDAWL</sequence>
<dbReference type="PANTHER" id="PTHR47102:SF2">
    <property type="entry name" value="PROTEIN BNI1"/>
    <property type="match status" value="1"/>
</dbReference>
<dbReference type="Pfam" id="PF06371">
    <property type="entry name" value="Drf_GBD"/>
    <property type="match status" value="1"/>
</dbReference>
<dbReference type="InParanoid" id="A0A151GD81"/>
<feature type="region of interest" description="Disordered" evidence="1">
    <location>
        <begin position="177"/>
        <end position="201"/>
    </location>
</feature>
<gene>
    <name evidence="3" type="ORF">DCS_06992</name>
</gene>
<dbReference type="InterPro" id="IPR016024">
    <property type="entry name" value="ARM-type_fold"/>
</dbReference>
<reference evidence="3 4" key="1">
    <citation type="journal article" date="2016" name="Sci. Rep.">
        <title>Insights into Adaptations to a Near-Obligate Nematode Endoparasitic Lifestyle from the Finished Genome of Drechmeria coniospora.</title>
        <authorList>
            <person name="Zhang L."/>
            <person name="Zhou Z."/>
            <person name="Guo Q."/>
            <person name="Fokkens L."/>
            <person name="Miskei M."/>
            <person name="Pocsi I."/>
            <person name="Zhang W."/>
            <person name="Chen M."/>
            <person name="Wang L."/>
            <person name="Sun Y."/>
            <person name="Donzelli B.G."/>
            <person name="Gibson D.M."/>
            <person name="Nelson D.R."/>
            <person name="Luo J.G."/>
            <person name="Rep M."/>
            <person name="Liu H."/>
            <person name="Yang S."/>
            <person name="Wang J."/>
            <person name="Krasnoff S.B."/>
            <person name="Xu Y."/>
            <person name="Molnar I."/>
            <person name="Lin M."/>
        </authorList>
    </citation>
    <scope>NUCLEOTIDE SEQUENCE [LARGE SCALE GENOMIC DNA]</scope>
    <source>
        <strain evidence="3 4">ARSEF 6962</strain>
    </source>
</reference>
<keyword evidence="4" id="KW-1185">Reference proteome</keyword>
<evidence type="ECO:0000313" key="4">
    <source>
        <dbReference type="Proteomes" id="UP000076580"/>
    </source>
</evidence>
<feature type="region of interest" description="Disordered" evidence="1">
    <location>
        <begin position="346"/>
        <end position="436"/>
    </location>
</feature>
<evidence type="ECO:0000256" key="1">
    <source>
        <dbReference type="SAM" id="MobiDB-lite"/>
    </source>
</evidence>